<gene>
    <name evidence="3" type="ORF">SAMN05878391_0858</name>
</gene>
<dbReference type="PROSITE" id="PS51257">
    <property type="entry name" value="PROKAR_LIPOPROTEIN"/>
    <property type="match status" value="1"/>
</dbReference>
<dbReference type="Gene3D" id="3.40.190.10">
    <property type="entry name" value="Periplasmic binding protein-like II"/>
    <property type="match status" value="1"/>
</dbReference>
<feature type="signal peptide" evidence="1">
    <location>
        <begin position="1"/>
        <end position="27"/>
    </location>
</feature>
<organism evidence="3 4">
    <name type="scientific">Salinicoccus kekensis</name>
    <dbReference type="NCBI Taxonomy" id="714307"/>
    <lineage>
        <taxon>Bacteria</taxon>
        <taxon>Bacillati</taxon>
        <taxon>Bacillota</taxon>
        <taxon>Bacilli</taxon>
        <taxon>Bacillales</taxon>
        <taxon>Staphylococcaceae</taxon>
        <taxon>Salinicoccus</taxon>
    </lineage>
</organism>
<evidence type="ECO:0000313" key="4">
    <source>
        <dbReference type="Proteomes" id="UP000219412"/>
    </source>
</evidence>
<sequence>MKQYRKIFIVMLTSLLVLSGCSLPGLGGGTDDPIRITSLDTSESQIMAHIVRLMIEHDSDGELNPTIINNLGASTLQHNAVLNGDANMSAIRYSGTEMTGPLEQEPINDPELAMETAKEIFSERFDQIYFDSYGFDNSYAFMVTKETAEEYDLVTTSDLEEYKDELRFGVDTTWLNRPGDGYDGFTEHYGFSFGSISPMQIGLVYDALDTGSLEVALGYTSDGRIAAYDLVVLEDDKQFFPPYDAAPLATKELLDEYPELMDTMDKLDGIITTDVMQQLNYEADGQGKEPAIVAEEFLEANHYFENPESEDQS</sequence>
<protein>
    <submittedName>
        <fullName evidence="3">Osmoprotectant transport system substrate-binding protein</fullName>
    </submittedName>
</protein>
<reference evidence="4" key="1">
    <citation type="submission" date="2017-08" db="EMBL/GenBank/DDBJ databases">
        <authorList>
            <person name="Varghese N."/>
            <person name="Submissions S."/>
        </authorList>
    </citation>
    <scope>NUCLEOTIDE SEQUENCE [LARGE SCALE GENOMIC DNA]</scope>
    <source>
        <strain evidence="4">DSM 23173</strain>
    </source>
</reference>
<evidence type="ECO:0000256" key="1">
    <source>
        <dbReference type="SAM" id="SignalP"/>
    </source>
</evidence>
<dbReference type="Proteomes" id="UP000219412">
    <property type="component" value="Unassembled WGS sequence"/>
</dbReference>
<evidence type="ECO:0000313" key="3">
    <source>
        <dbReference type="EMBL" id="SOC39383.1"/>
    </source>
</evidence>
<dbReference type="Pfam" id="PF04069">
    <property type="entry name" value="OpuAC"/>
    <property type="match status" value="1"/>
</dbReference>
<evidence type="ECO:0000259" key="2">
    <source>
        <dbReference type="Pfam" id="PF04069"/>
    </source>
</evidence>
<dbReference type="InterPro" id="IPR007210">
    <property type="entry name" value="ABC_Gly_betaine_transp_sub-bd"/>
</dbReference>
<dbReference type="Gene3D" id="3.40.190.120">
    <property type="entry name" value="Osmoprotection protein (prox), domain 2"/>
    <property type="match status" value="1"/>
</dbReference>
<dbReference type="OrthoDB" id="9801163at2"/>
<dbReference type="SUPFAM" id="SSF53850">
    <property type="entry name" value="Periplasmic binding protein-like II"/>
    <property type="match status" value="1"/>
</dbReference>
<dbReference type="CDD" id="cd13608">
    <property type="entry name" value="PBP2_OpuCC_like"/>
    <property type="match status" value="1"/>
</dbReference>
<proteinExistence type="predicted"/>
<name>A0A285UCB7_9STAP</name>
<dbReference type="RefSeq" id="WP_097039459.1">
    <property type="nucleotide sequence ID" value="NZ_OBQF01000001.1"/>
</dbReference>
<feature type="chain" id="PRO_5039714037" evidence="1">
    <location>
        <begin position="28"/>
        <end position="313"/>
    </location>
</feature>
<keyword evidence="4" id="KW-1185">Reference proteome</keyword>
<dbReference type="GO" id="GO:0043190">
    <property type="term" value="C:ATP-binding cassette (ABC) transporter complex"/>
    <property type="evidence" value="ECO:0007669"/>
    <property type="project" value="InterPro"/>
</dbReference>
<dbReference type="AlphaFoldDB" id="A0A285UCB7"/>
<dbReference type="GO" id="GO:0022857">
    <property type="term" value="F:transmembrane transporter activity"/>
    <property type="evidence" value="ECO:0007669"/>
    <property type="project" value="InterPro"/>
</dbReference>
<feature type="domain" description="ABC-type glycine betaine transport system substrate-binding" evidence="2">
    <location>
        <begin position="32"/>
        <end position="299"/>
    </location>
</feature>
<keyword evidence="1" id="KW-0732">Signal</keyword>
<accession>A0A285UCB7</accession>
<dbReference type="EMBL" id="OBQF01000001">
    <property type="protein sequence ID" value="SOC39383.1"/>
    <property type="molecule type" value="Genomic_DNA"/>
</dbReference>